<accession>A0A0A9AXW1</accession>
<organism evidence="2">
    <name type="scientific">Arundo donax</name>
    <name type="common">Giant reed</name>
    <name type="synonym">Donax arundinaceus</name>
    <dbReference type="NCBI Taxonomy" id="35708"/>
    <lineage>
        <taxon>Eukaryota</taxon>
        <taxon>Viridiplantae</taxon>
        <taxon>Streptophyta</taxon>
        <taxon>Embryophyta</taxon>
        <taxon>Tracheophyta</taxon>
        <taxon>Spermatophyta</taxon>
        <taxon>Magnoliopsida</taxon>
        <taxon>Liliopsida</taxon>
        <taxon>Poales</taxon>
        <taxon>Poaceae</taxon>
        <taxon>PACMAD clade</taxon>
        <taxon>Arundinoideae</taxon>
        <taxon>Arundineae</taxon>
        <taxon>Arundo</taxon>
    </lineage>
</organism>
<proteinExistence type="predicted"/>
<protein>
    <submittedName>
        <fullName evidence="2">Uncharacterized protein</fullName>
    </submittedName>
</protein>
<sequence length="49" mass="5794">MKPSQANIQTAEYQLLVWYAFLSLLLRIRLVFFFTPYLSWIISLTQAVV</sequence>
<keyword evidence="1" id="KW-0472">Membrane</keyword>
<dbReference type="AlphaFoldDB" id="A0A0A9AXW1"/>
<reference evidence="2" key="1">
    <citation type="submission" date="2014-09" db="EMBL/GenBank/DDBJ databases">
        <authorList>
            <person name="Magalhaes I.L.F."/>
            <person name="Oliveira U."/>
            <person name="Santos F.R."/>
            <person name="Vidigal T.H.D.A."/>
            <person name="Brescovit A.D."/>
            <person name="Santos A.J."/>
        </authorList>
    </citation>
    <scope>NUCLEOTIDE SEQUENCE</scope>
    <source>
        <tissue evidence="2">Shoot tissue taken approximately 20 cm above the soil surface</tissue>
    </source>
</reference>
<name>A0A0A9AXW1_ARUDO</name>
<dbReference type="EMBL" id="GBRH01243192">
    <property type="protein sequence ID" value="JAD54703.1"/>
    <property type="molecule type" value="Transcribed_RNA"/>
</dbReference>
<evidence type="ECO:0000256" key="1">
    <source>
        <dbReference type="SAM" id="Phobius"/>
    </source>
</evidence>
<feature type="transmembrane region" description="Helical" evidence="1">
    <location>
        <begin position="16"/>
        <end position="38"/>
    </location>
</feature>
<keyword evidence="1" id="KW-1133">Transmembrane helix</keyword>
<keyword evidence="1" id="KW-0812">Transmembrane</keyword>
<evidence type="ECO:0000313" key="2">
    <source>
        <dbReference type="EMBL" id="JAD54703.1"/>
    </source>
</evidence>
<reference evidence="2" key="2">
    <citation type="journal article" date="2015" name="Data Brief">
        <title>Shoot transcriptome of the giant reed, Arundo donax.</title>
        <authorList>
            <person name="Barrero R.A."/>
            <person name="Guerrero F.D."/>
            <person name="Moolhuijzen P."/>
            <person name="Goolsby J.A."/>
            <person name="Tidwell J."/>
            <person name="Bellgard S.E."/>
            <person name="Bellgard M.I."/>
        </authorList>
    </citation>
    <scope>NUCLEOTIDE SEQUENCE</scope>
    <source>
        <tissue evidence="2">Shoot tissue taken approximately 20 cm above the soil surface</tissue>
    </source>
</reference>